<dbReference type="KEGG" id="lpk:LACPI_0467"/>
<dbReference type="InterPro" id="IPR036465">
    <property type="entry name" value="vWFA_dom_sf"/>
</dbReference>
<reference evidence="4" key="1">
    <citation type="submission" date="2015-01" db="EMBL/GenBank/DDBJ databases">
        <authorList>
            <person name="Andreevskaya M."/>
        </authorList>
    </citation>
    <scope>NUCLEOTIDE SEQUENCE [LARGE SCALE GENOMIC DNA]</scope>
    <source>
        <strain evidence="4">MKFS47</strain>
    </source>
</reference>
<evidence type="ECO:0000313" key="3">
    <source>
        <dbReference type="EMBL" id="CEN27667.1"/>
    </source>
</evidence>
<dbReference type="PROSITE" id="PS50234">
    <property type="entry name" value="VWFA"/>
    <property type="match status" value="1"/>
</dbReference>
<evidence type="ECO:0000259" key="2">
    <source>
        <dbReference type="PROSITE" id="PS50234"/>
    </source>
</evidence>
<name>A0A0D6DUR5_9LACT</name>
<sequence>MTTLTARYDASYLDDLIICRYDGEKLLPIETKRDGQIISGPVKQAGDYIVLQNNVFLKSLGIDVLANTTKQAKAKRDYPNLQVEPPQTVPSDERGPVEAAKEIPNTAPKARKQARKNPGLVTKGAADIVFVVDTTGSMGSSIRNVKNNIKYFVDELTDTYQLDIQFGLVYYSDDDIQVVFFASSSFGNNLPMIGGMAHPHLPQTYYLIARNNFVALR</sequence>
<evidence type="ECO:0000256" key="1">
    <source>
        <dbReference type="SAM" id="MobiDB-lite"/>
    </source>
</evidence>
<feature type="domain" description="VWFA" evidence="2">
    <location>
        <begin position="127"/>
        <end position="180"/>
    </location>
</feature>
<dbReference type="EMBL" id="LN774769">
    <property type="protein sequence ID" value="CEN27667.1"/>
    <property type="molecule type" value="Genomic_DNA"/>
</dbReference>
<gene>
    <name evidence="3" type="ORF">LACPI_0467</name>
</gene>
<dbReference type="Proteomes" id="UP000033166">
    <property type="component" value="Chromosome I"/>
</dbReference>
<dbReference type="RefSeq" id="WP_047914920.1">
    <property type="nucleotide sequence ID" value="NZ_LN774769.1"/>
</dbReference>
<dbReference type="Gene3D" id="3.40.50.410">
    <property type="entry name" value="von Willebrand factor, type A domain"/>
    <property type="match status" value="1"/>
</dbReference>
<proteinExistence type="predicted"/>
<dbReference type="Pfam" id="PF00092">
    <property type="entry name" value="VWA"/>
    <property type="match status" value="1"/>
</dbReference>
<feature type="region of interest" description="Disordered" evidence="1">
    <location>
        <begin position="76"/>
        <end position="97"/>
    </location>
</feature>
<organism evidence="3 4">
    <name type="scientific">Pseudolactococcus piscium MKFS47</name>
    <dbReference type="NCBI Taxonomy" id="297352"/>
    <lineage>
        <taxon>Bacteria</taxon>
        <taxon>Bacillati</taxon>
        <taxon>Bacillota</taxon>
        <taxon>Bacilli</taxon>
        <taxon>Lactobacillales</taxon>
        <taxon>Streptococcaceae</taxon>
        <taxon>Pseudolactococcus</taxon>
    </lineage>
</organism>
<dbReference type="HOGENOM" id="CLU_1270979_0_0_9"/>
<accession>A0A0D6DUR5</accession>
<protein>
    <submittedName>
        <fullName evidence="3">VWA domain-containing protein</fullName>
    </submittedName>
</protein>
<dbReference type="InterPro" id="IPR002035">
    <property type="entry name" value="VWF_A"/>
</dbReference>
<dbReference type="SUPFAM" id="SSF53300">
    <property type="entry name" value="vWA-like"/>
    <property type="match status" value="1"/>
</dbReference>
<dbReference type="AlphaFoldDB" id="A0A0D6DUR5"/>
<evidence type="ECO:0000313" key="4">
    <source>
        <dbReference type="Proteomes" id="UP000033166"/>
    </source>
</evidence>